<dbReference type="EMBL" id="LN651282">
    <property type="protein sequence ID" value="CEJ18517.1"/>
    <property type="molecule type" value="Genomic_DNA"/>
</dbReference>
<keyword evidence="2" id="KW-1185">Reference proteome</keyword>
<reference evidence="1" key="2">
    <citation type="submission" date="2022-04" db="EMBL/GenBank/DDBJ databases">
        <title>Genomic draft of R. solanacearum strain IPO1609, a phylotype IIB1/biovar 2/race 3 strain isolated from potato in Europe.</title>
        <authorList>
            <person name="Boucher C."/>
            <person name="Carrere S."/>
            <person name="Dossat C."/>
            <person name="Elbaz M."/>
            <person name="Genin S."/>
            <person name="Gouzy J."/>
            <person name="Prior P."/>
            <person name="Segurens B."/>
            <person name="Wincker P."/>
        </authorList>
    </citation>
    <scope>NUCLEOTIDE SEQUENCE</scope>
    <source>
        <strain evidence="1">IPO1609</strain>
    </source>
</reference>
<evidence type="ECO:0000313" key="2">
    <source>
        <dbReference type="Proteomes" id="UP000053470"/>
    </source>
</evidence>
<reference evidence="1" key="1">
    <citation type="submission" date="2014-11" db="EMBL/GenBank/DDBJ databases">
        <authorList>
            <person name="Genoscope - CEA"/>
        </authorList>
    </citation>
    <scope>NUCLEOTIDE SEQUENCE</scope>
    <source>
        <strain evidence="1">IPO1609</strain>
    </source>
</reference>
<name>A0ABF7RAI1_RALSL</name>
<organism evidence="1 2">
    <name type="scientific">Ralstonia solanacearum IPO1609</name>
    <dbReference type="NCBI Taxonomy" id="564066"/>
    <lineage>
        <taxon>Bacteria</taxon>
        <taxon>Pseudomonadati</taxon>
        <taxon>Pseudomonadota</taxon>
        <taxon>Betaproteobacteria</taxon>
        <taxon>Burkholderiales</taxon>
        <taxon>Burkholderiaceae</taxon>
        <taxon>Ralstonia</taxon>
        <taxon>Ralstonia solanacearum species complex</taxon>
    </lineage>
</organism>
<gene>
    <name evidence="1" type="ORF">RSIPO_04906</name>
</gene>
<sequence>MPLPVWFPSGARFGNPIAFFLSRTTNTLSNQQLEWFYPTMSTTKSLSDPL</sequence>
<evidence type="ECO:0000313" key="1">
    <source>
        <dbReference type="EMBL" id="CEJ18517.1"/>
    </source>
</evidence>
<proteinExistence type="predicted"/>
<accession>A0ABF7RAI1</accession>
<dbReference type="AlphaFoldDB" id="A0ABF7RAI1"/>
<dbReference type="Proteomes" id="UP000053470">
    <property type="component" value="Unassembled WGS sequence"/>
</dbReference>
<protein>
    <submittedName>
        <fullName evidence="1">Uncharacterized protein</fullName>
    </submittedName>
</protein>